<evidence type="ECO:0000256" key="3">
    <source>
        <dbReference type="ARBA" id="ARBA00013149"/>
    </source>
</evidence>
<keyword evidence="5" id="KW-0285">Flavoprotein</keyword>
<dbReference type="EC" id="4.1.99.3" evidence="3"/>
<dbReference type="InterPro" id="IPR036155">
    <property type="entry name" value="Crypto/Photolyase_N_sf"/>
</dbReference>
<comment type="caution">
    <text evidence="16">The sequence shown here is derived from an EMBL/GenBank/DDBJ whole genome shotgun (WGS) entry which is preliminary data.</text>
</comment>
<evidence type="ECO:0000256" key="7">
    <source>
        <dbReference type="ARBA" id="ARBA00022827"/>
    </source>
</evidence>
<dbReference type="PROSITE" id="PS51645">
    <property type="entry name" value="PHR_CRY_ALPHA_BETA"/>
    <property type="match status" value="1"/>
</dbReference>
<dbReference type="GO" id="GO:0003677">
    <property type="term" value="F:DNA binding"/>
    <property type="evidence" value="ECO:0007669"/>
    <property type="project" value="UniProtKB-KW"/>
</dbReference>
<reference evidence="16" key="1">
    <citation type="submission" date="2019-03" db="EMBL/GenBank/DDBJ databases">
        <title>Improved annotation for the trematode Fasciola hepatica.</title>
        <authorList>
            <person name="Choi Y.-J."/>
            <person name="Martin J."/>
            <person name="Mitreva M."/>
        </authorList>
    </citation>
    <scope>NUCLEOTIDE SEQUENCE [LARGE SCALE GENOMIC DNA]</scope>
</reference>
<evidence type="ECO:0000256" key="8">
    <source>
        <dbReference type="ARBA" id="ARBA00023125"/>
    </source>
</evidence>
<keyword evidence="10" id="KW-0456">Lyase</keyword>
<comment type="similarity">
    <text evidence="2">Belongs to the DNA photolyase class-2 family.</text>
</comment>
<evidence type="ECO:0000256" key="10">
    <source>
        <dbReference type="ARBA" id="ARBA00023239"/>
    </source>
</evidence>
<dbReference type="GO" id="GO:0003904">
    <property type="term" value="F:deoxyribodipyrimidine photo-lyase activity"/>
    <property type="evidence" value="ECO:0007669"/>
    <property type="project" value="UniProtKB-EC"/>
</dbReference>
<organism evidence="16 17">
    <name type="scientific">Fasciola hepatica</name>
    <name type="common">Liver fluke</name>
    <dbReference type="NCBI Taxonomy" id="6192"/>
    <lineage>
        <taxon>Eukaryota</taxon>
        <taxon>Metazoa</taxon>
        <taxon>Spiralia</taxon>
        <taxon>Lophotrochozoa</taxon>
        <taxon>Platyhelminthes</taxon>
        <taxon>Trematoda</taxon>
        <taxon>Digenea</taxon>
        <taxon>Plagiorchiida</taxon>
        <taxon>Echinostomata</taxon>
        <taxon>Echinostomatoidea</taxon>
        <taxon>Fasciolidae</taxon>
        <taxon>Fasciola</taxon>
    </lineage>
</organism>
<proteinExistence type="inferred from homology"/>
<sequence length="533" mass="60570">MSKLPKTIGAALGDFDSWMEGIANNRVKQAGSSVAGFKFAKCRVRQLKGPNYFPELEGCSVANPKSFGEGGVVYWMIRDQRVQDNWAFLYAQRLALKFSVPLHVFFCLVPRFQADTLRHFTFMIGGLAEVEQESSSLNIPFHLVQAHEQLPAVQLGKKRTWSDVRNEGLGFCEDAVAKAVLAKITALNAGCVVTDFCPLREPSAWIDRLVSLMPENIPVCQVDAHNVVPVWYASGKLEYAARTIRRKLHDKWSELMTEFPPIVKHPFSSPVVSKLPTVDWKKLQDDYKGDHTVKPVVWAKPGTRSGLITLYQFINARLRLYDTMRNDPTKDATSDLSPWFHFGHVAPQRALLEVHKLRSALPKPVDAFIEETFIRRELSDNFCHYNPNYDSLKGAYQWARETLLSHERDKRKPAYTDGTLEEANTDDDLWNAAQRQLLRTGKIHGFLRMYWAKKILEWHREGPAAALKLALLMNDKYSLDGTDPNGFVGVMWSICGVHDQGWAERPIFGKIRCMTYNGCARKFSVPAFVARYS</sequence>
<name>A0A4E0RE62_FASHE</name>
<dbReference type="Pfam" id="PF00875">
    <property type="entry name" value="DNA_photolyase"/>
    <property type="match status" value="1"/>
</dbReference>
<keyword evidence="7" id="KW-0274">FAD</keyword>
<evidence type="ECO:0000256" key="5">
    <source>
        <dbReference type="ARBA" id="ARBA00022630"/>
    </source>
</evidence>
<dbReference type="AlphaFoldDB" id="A0A4E0RE62"/>
<dbReference type="FunFam" id="1.25.40.80:FF:000004">
    <property type="entry name" value="Deoxyribodipyrimidine photolyase"/>
    <property type="match status" value="1"/>
</dbReference>
<dbReference type="SUPFAM" id="SSF48173">
    <property type="entry name" value="Cryptochrome/photolyase FAD-binding domain"/>
    <property type="match status" value="1"/>
</dbReference>
<evidence type="ECO:0000256" key="9">
    <source>
        <dbReference type="ARBA" id="ARBA00023204"/>
    </source>
</evidence>
<dbReference type="FunFam" id="3.40.50.620:FF:000110">
    <property type="entry name" value="Deoxyribodipyrimidine photolyase"/>
    <property type="match status" value="1"/>
</dbReference>
<comment type="catalytic activity">
    <reaction evidence="12">
        <text>cyclobutadipyrimidine (in DNA) = 2 pyrimidine residues (in DNA).</text>
        <dbReference type="EC" id="4.1.99.3"/>
    </reaction>
</comment>
<keyword evidence="17" id="KW-1185">Reference proteome</keyword>
<feature type="domain" description="Photolyase/cryptochrome alpha/beta" evidence="15">
    <location>
        <begin position="70"/>
        <end position="230"/>
    </location>
</feature>
<keyword evidence="9" id="KW-0234">DNA repair</keyword>
<dbReference type="PANTHER" id="PTHR10211:SF0">
    <property type="entry name" value="DEOXYRIBODIPYRIMIDINE PHOTO-LYASE"/>
    <property type="match status" value="1"/>
</dbReference>
<evidence type="ECO:0000256" key="11">
    <source>
        <dbReference type="ARBA" id="ARBA00031671"/>
    </source>
</evidence>
<dbReference type="InterPro" id="IPR036134">
    <property type="entry name" value="Crypto/Photolyase_FAD-like_sf"/>
</dbReference>
<comment type="cofactor">
    <cofactor evidence="1">
        <name>FAD</name>
        <dbReference type="ChEBI" id="CHEBI:57692"/>
    </cofactor>
</comment>
<dbReference type="GO" id="GO:0000719">
    <property type="term" value="P:photoreactive repair"/>
    <property type="evidence" value="ECO:0007669"/>
    <property type="project" value="TreeGrafter"/>
</dbReference>
<dbReference type="Gene3D" id="1.10.579.10">
    <property type="entry name" value="DNA Cyclobutane Dipyrimidine Photolyase, subunit A, domain 3"/>
    <property type="match status" value="1"/>
</dbReference>
<dbReference type="EMBL" id="JXXN02000978">
    <property type="protein sequence ID" value="THD25823.1"/>
    <property type="molecule type" value="Genomic_DNA"/>
</dbReference>
<protein>
    <recommendedName>
        <fullName evidence="4">Deoxyribodipyrimidine photo-lyase</fullName>
        <ecNumber evidence="3">4.1.99.3</ecNumber>
    </recommendedName>
    <alternativeName>
        <fullName evidence="11">DNA photolyase</fullName>
    </alternativeName>
    <alternativeName>
        <fullName evidence="14">Photoreactivating enzyme</fullName>
    </alternativeName>
</protein>
<keyword evidence="8" id="KW-0238">DNA-binding</keyword>
<evidence type="ECO:0000256" key="4">
    <source>
        <dbReference type="ARBA" id="ARBA00014046"/>
    </source>
</evidence>
<dbReference type="Gene3D" id="1.25.40.80">
    <property type="match status" value="1"/>
</dbReference>
<comment type="function">
    <text evidence="13">Involved in repair of UV radiation-induced DNA damage. Catalyzes the light-dependent monomerization (300-600 nm) of cyclobutyl pyrimidine dimers (in cis-syn configuration), which are formed between adjacent bases on the same DNA strand upon exposure to ultraviolet radiation.</text>
</comment>
<evidence type="ECO:0000313" key="16">
    <source>
        <dbReference type="EMBL" id="THD25823.1"/>
    </source>
</evidence>
<dbReference type="GO" id="GO:0009650">
    <property type="term" value="P:UV protection"/>
    <property type="evidence" value="ECO:0007669"/>
    <property type="project" value="UniProtKB-ARBA"/>
</dbReference>
<evidence type="ECO:0000256" key="14">
    <source>
        <dbReference type="ARBA" id="ARBA00083107"/>
    </source>
</evidence>
<evidence type="ECO:0000313" key="17">
    <source>
        <dbReference type="Proteomes" id="UP000230066"/>
    </source>
</evidence>
<dbReference type="Gene3D" id="3.40.50.620">
    <property type="entry name" value="HUPs"/>
    <property type="match status" value="1"/>
</dbReference>
<dbReference type="FunFam" id="1.10.579.10:FF:000002">
    <property type="entry name" value="Deoxyribodipyrimidine photolyase"/>
    <property type="match status" value="1"/>
</dbReference>
<gene>
    <name evidence="16" type="ORF">D915_003533</name>
</gene>
<evidence type="ECO:0000256" key="13">
    <source>
        <dbReference type="ARBA" id="ARBA00059220"/>
    </source>
</evidence>
<evidence type="ECO:0000256" key="1">
    <source>
        <dbReference type="ARBA" id="ARBA00001974"/>
    </source>
</evidence>
<dbReference type="InterPro" id="IPR006050">
    <property type="entry name" value="DNA_photolyase_N"/>
</dbReference>
<dbReference type="Proteomes" id="UP000230066">
    <property type="component" value="Unassembled WGS sequence"/>
</dbReference>
<dbReference type="InterPro" id="IPR014729">
    <property type="entry name" value="Rossmann-like_a/b/a_fold"/>
</dbReference>
<accession>A0A4E0RE62</accession>
<dbReference type="PANTHER" id="PTHR10211">
    <property type="entry name" value="DEOXYRIBODIPYRIMIDINE PHOTOLYASE"/>
    <property type="match status" value="1"/>
</dbReference>
<dbReference type="SUPFAM" id="SSF52425">
    <property type="entry name" value="Cryptochrome/photolyase, N-terminal domain"/>
    <property type="match status" value="1"/>
</dbReference>
<evidence type="ECO:0000256" key="2">
    <source>
        <dbReference type="ARBA" id="ARBA00006409"/>
    </source>
</evidence>
<keyword evidence="6" id="KW-0227">DNA damage</keyword>
<evidence type="ECO:0000259" key="15">
    <source>
        <dbReference type="PROSITE" id="PS51645"/>
    </source>
</evidence>
<dbReference type="InterPro" id="IPR052219">
    <property type="entry name" value="Photolyase_Class-2"/>
</dbReference>
<evidence type="ECO:0000256" key="12">
    <source>
        <dbReference type="ARBA" id="ARBA00033999"/>
    </source>
</evidence>
<evidence type="ECO:0000256" key="6">
    <source>
        <dbReference type="ARBA" id="ARBA00022763"/>
    </source>
</evidence>